<evidence type="ECO:0000313" key="1">
    <source>
        <dbReference type="Proteomes" id="UP000504631"/>
    </source>
</evidence>
<protein>
    <submittedName>
        <fullName evidence="2">Uncharacterized protein LOC117241317</fullName>
    </submittedName>
</protein>
<sequence length="168" mass="19239">MVERLHRQLKAAIKCHDTSNWVDILPIVLLGIRTAIKEDLNATAAEMVYGTGIRLPAEFFIPTKQQANSEFASRLKDRIGKIRPHPITRHGEKRTFVFRDLETSPYVFLRRDAIGDPLQPPYDGPYQVIERGKKTFTIKINNKNVIVSIDPHFYLTIILNTIARKSAM</sequence>
<dbReference type="InterPro" id="IPR036397">
    <property type="entry name" value="RNaseH_sf"/>
</dbReference>
<name>A0A6J3LD81_9HYME</name>
<dbReference type="GO" id="GO:0003676">
    <property type="term" value="F:nucleic acid binding"/>
    <property type="evidence" value="ECO:0007669"/>
    <property type="project" value="InterPro"/>
</dbReference>
<gene>
    <name evidence="2" type="primary">LOC117241317</name>
</gene>
<dbReference type="GeneID" id="117241317"/>
<dbReference type="RefSeq" id="XP_033363160.1">
    <property type="nucleotide sequence ID" value="XM_033507269.1"/>
</dbReference>
<evidence type="ECO:0000313" key="2">
    <source>
        <dbReference type="RefSeq" id="XP_033363160.1"/>
    </source>
</evidence>
<dbReference type="PANTHER" id="PTHR38681">
    <property type="entry name" value="RETROVIRUS-RELATED POL POLYPROTEIN FROM TRANSPOSON 412-LIKE PROTEIN-RELATED"/>
    <property type="match status" value="1"/>
</dbReference>
<organism evidence="1 2">
    <name type="scientific">Bombus vosnesenskii</name>
    <dbReference type="NCBI Taxonomy" id="207650"/>
    <lineage>
        <taxon>Eukaryota</taxon>
        <taxon>Metazoa</taxon>
        <taxon>Ecdysozoa</taxon>
        <taxon>Arthropoda</taxon>
        <taxon>Hexapoda</taxon>
        <taxon>Insecta</taxon>
        <taxon>Pterygota</taxon>
        <taxon>Neoptera</taxon>
        <taxon>Endopterygota</taxon>
        <taxon>Hymenoptera</taxon>
        <taxon>Apocrita</taxon>
        <taxon>Aculeata</taxon>
        <taxon>Apoidea</taxon>
        <taxon>Anthophila</taxon>
        <taxon>Apidae</taxon>
        <taxon>Bombus</taxon>
        <taxon>Pyrobombus</taxon>
    </lineage>
</organism>
<reference evidence="2" key="1">
    <citation type="submission" date="2025-08" db="UniProtKB">
        <authorList>
            <consortium name="RefSeq"/>
        </authorList>
    </citation>
    <scope>IDENTIFICATION</scope>
    <source>
        <tissue evidence="2">Muscle</tissue>
    </source>
</reference>
<accession>A0A6J3LD81</accession>
<proteinExistence type="predicted"/>
<dbReference type="KEGG" id="bvk:117241317"/>
<keyword evidence="1" id="KW-1185">Reference proteome</keyword>
<dbReference type="Gene3D" id="3.30.420.10">
    <property type="entry name" value="Ribonuclease H-like superfamily/Ribonuclease H"/>
    <property type="match status" value="1"/>
</dbReference>
<dbReference type="AlphaFoldDB" id="A0A6J3LD81"/>
<dbReference type="Proteomes" id="UP000504631">
    <property type="component" value="Unplaced"/>
</dbReference>
<dbReference type="PANTHER" id="PTHR38681:SF1">
    <property type="entry name" value="RETROVIRUS-RELATED POL POLYPROTEIN FROM TRANSPOSON 412-LIKE PROTEIN"/>
    <property type="match status" value="1"/>
</dbReference>